<feature type="domain" description="Major facilitator superfamily (MFS) profile" evidence="7">
    <location>
        <begin position="36"/>
        <end position="447"/>
    </location>
</feature>
<dbReference type="AlphaFoldDB" id="A0A9Y2AHF0"/>
<dbReference type="InterPro" id="IPR011701">
    <property type="entry name" value="MFS"/>
</dbReference>
<dbReference type="InterPro" id="IPR051337">
    <property type="entry name" value="OPA_Antiporter"/>
</dbReference>
<reference evidence="8" key="1">
    <citation type="submission" date="2023-03" db="EMBL/GenBank/DDBJ databases">
        <title>Selenobaculum gbiensis gen. nov. sp. nov., a new bacterium isolated from the gut microbiota of IBD patient.</title>
        <authorList>
            <person name="Yeo S."/>
            <person name="Park H."/>
            <person name="Huh C.S."/>
        </authorList>
    </citation>
    <scope>NUCLEOTIDE SEQUENCE</scope>
    <source>
        <strain evidence="8">ICN-92133</strain>
    </source>
</reference>
<dbReference type="KEGG" id="sgbi:P3F81_08255"/>
<evidence type="ECO:0000256" key="6">
    <source>
        <dbReference type="SAM" id="Phobius"/>
    </source>
</evidence>
<gene>
    <name evidence="8" type="ORF">P3F81_08255</name>
</gene>
<feature type="transmembrane region" description="Helical" evidence="6">
    <location>
        <begin position="347"/>
        <end position="370"/>
    </location>
</feature>
<dbReference type="GO" id="GO:0035435">
    <property type="term" value="P:phosphate ion transmembrane transport"/>
    <property type="evidence" value="ECO:0007669"/>
    <property type="project" value="TreeGrafter"/>
</dbReference>
<dbReference type="Gene3D" id="1.20.1250.20">
    <property type="entry name" value="MFS general substrate transporter like domains"/>
    <property type="match status" value="2"/>
</dbReference>
<feature type="transmembrane region" description="Helical" evidence="6">
    <location>
        <begin position="425"/>
        <end position="443"/>
    </location>
</feature>
<dbReference type="Proteomes" id="UP001243623">
    <property type="component" value="Chromosome"/>
</dbReference>
<feature type="transmembrane region" description="Helical" evidence="6">
    <location>
        <begin position="32"/>
        <end position="49"/>
    </location>
</feature>
<proteinExistence type="predicted"/>
<keyword evidence="9" id="KW-1185">Reference proteome</keyword>
<feature type="transmembrane region" description="Helical" evidence="6">
    <location>
        <begin position="159"/>
        <end position="182"/>
    </location>
</feature>
<dbReference type="InterPro" id="IPR036259">
    <property type="entry name" value="MFS_trans_sf"/>
</dbReference>
<dbReference type="EMBL" id="CP120678">
    <property type="protein sequence ID" value="WIW69907.1"/>
    <property type="molecule type" value="Genomic_DNA"/>
</dbReference>
<dbReference type="PANTHER" id="PTHR43826:SF7">
    <property type="entry name" value="PROTEIN UHPC, PUTATIVE-RELATED"/>
    <property type="match status" value="1"/>
</dbReference>
<evidence type="ECO:0000256" key="3">
    <source>
        <dbReference type="ARBA" id="ARBA00022692"/>
    </source>
</evidence>
<feature type="transmembrane region" description="Helical" evidence="6">
    <location>
        <begin position="377"/>
        <end position="395"/>
    </location>
</feature>
<dbReference type="RefSeq" id="WP_147669777.1">
    <property type="nucleotide sequence ID" value="NZ_CP120678.1"/>
</dbReference>
<comment type="subcellular location">
    <subcellularLocation>
        <location evidence="1">Cell membrane</location>
        <topology evidence="1">Multi-pass membrane protein</topology>
    </subcellularLocation>
</comment>
<evidence type="ECO:0000256" key="2">
    <source>
        <dbReference type="ARBA" id="ARBA00022448"/>
    </source>
</evidence>
<dbReference type="InterPro" id="IPR000849">
    <property type="entry name" value="Sugar_P_transporter"/>
</dbReference>
<accession>A0A9Y2AHF0</accession>
<keyword evidence="2" id="KW-0813">Transport</keyword>
<dbReference type="PIRSF" id="PIRSF002808">
    <property type="entry name" value="Hexose_phosphate_transp"/>
    <property type="match status" value="1"/>
</dbReference>
<evidence type="ECO:0000259" key="7">
    <source>
        <dbReference type="PROSITE" id="PS50850"/>
    </source>
</evidence>
<organism evidence="8 9">
    <name type="scientific">Selenobaculum gibii</name>
    <dbReference type="NCBI Taxonomy" id="3054208"/>
    <lineage>
        <taxon>Bacteria</taxon>
        <taxon>Bacillati</taxon>
        <taxon>Bacillota</taxon>
        <taxon>Negativicutes</taxon>
        <taxon>Selenomonadales</taxon>
        <taxon>Selenomonadaceae</taxon>
        <taxon>Selenobaculum</taxon>
    </lineage>
</organism>
<dbReference type="CDD" id="cd17312">
    <property type="entry name" value="MFS_OPA_SLC37"/>
    <property type="match status" value="1"/>
</dbReference>
<dbReference type="InterPro" id="IPR020846">
    <property type="entry name" value="MFS_dom"/>
</dbReference>
<dbReference type="GO" id="GO:0061513">
    <property type="term" value="F:glucose 6-phosphate:phosphate antiporter activity"/>
    <property type="evidence" value="ECO:0007669"/>
    <property type="project" value="TreeGrafter"/>
</dbReference>
<dbReference type="GO" id="GO:0005886">
    <property type="term" value="C:plasma membrane"/>
    <property type="evidence" value="ECO:0007669"/>
    <property type="project" value="UniProtKB-SubCell"/>
</dbReference>
<keyword evidence="4 6" id="KW-1133">Transmembrane helix</keyword>
<dbReference type="PANTHER" id="PTHR43826">
    <property type="entry name" value="GLUCOSE-6-PHOSPHATE EXCHANGER SLC37A4"/>
    <property type="match status" value="1"/>
</dbReference>
<dbReference type="Pfam" id="PF07690">
    <property type="entry name" value="MFS_1"/>
    <property type="match status" value="1"/>
</dbReference>
<feature type="transmembrane region" description="Helical" evidence="6">
    <location>
        <begin position="107"/>
        <end position="129"/>
    </location>
</feature>
<name>A0A9Y2AHF0_9FIRM</name>
<keyword evidence="5 6" id="KW-0472">Membrane</keyword>
<keyword evidence="3 6" id="KW-0812">Transmembrane</keyword>
<feature type="transmembrane region" description="Helical" evidence="6">
    <location>
        <begin position="322"/>
        <end position="341"/>
    </location>
</feature>
<protein>
    <submittedName>
        <fullName evidence="8">MFS transporter</fullName>
    </submittedName>
</protein>
<dbReference type="SUPFAM" id="SSF103473">
    <property type="entry name" value="MFS general substrate transporter"/>
    <property type="match status" value="1"/>
</dbReference>
<evidence type="ECO:0000256" key="4">
    <source>
        <dbReference type="ARBA" id="ARBA00022989"/>
    </source>
</evidence>
<evidence type="ECO:0000313" key="8">
    <source>
        <dbReference type="EMBL" id="WIW69907.1"/>
    </source>
</evidence>
<evidence type="ECO:0000256" key="1">
    <source>
        <dbReference type="ARBA" id="ARBA00004651"/>
    </source>
</evidence>
<feature type="transmembrane region" description="Helical" evidence="6">
    <location>
        <begin position="69"/>
        <end position="86"/>
    </location>
</feature>
<dbReference type="PROSITE" id="PS50850">
    <property type="entry name" value="MFS"/>
    <property type="match status" value="1"/>
</dbReference>
<evidence type="ECO:0000313" key="9">
    <source>
        <dbReference type="Proteomes" id="UP001243623"/>
    </source>
</evidence>
<feature type="transmembrane region" description="Helical" evidence="6">
    <location>
        <begin position="289"/>
        <end position="310"/>
    </location>
</feature>
<sequence>MFQAFMNFFKTGEDKPLISNDPNVIAKTFNKARWSVFISITLGYAFYYVTRLNFSVVKKPLLNSGVIDAQQLGMMGSAFFITYAIGKFANSFLCDRLNVKKFMATGLFLSGLCTALMGLTSTFTFLLILYGLNGWFQSFGAGPSIIALNQWFSNKERGTFYGIWFMSHNIGAAVTYMVTAVLVTKYSWQAGFLAPGIIVMVASVFLYMFLYDRPETYGLPNVADFKGEEVAGEVKDKTVSELQMMVVKSPAVWILGLSSACCYITRYAIESWGIVYLTEAKGYSMLGASGLLSTMQMAGVVGTILGGFISDKVFNSRRNVPALIFGILYAASTAAFLWAPQSDTIDLISMVCYGFSMGILVCFLGGLMAVDIAPRKATGAAMGMIGLFSYMGAALQENVTGYFINANKTVVDGKTIYDFTAAGEFWVGAAVLSCILALLVWNAKPKG</sequence>
<evidence type="ECO:0000256" key="5">
    <source>
        <dbReference type="ARBA" id="ARBA00023136"/>
    </source>
</evidence>
<feature type="transmembrane region" description="Helical" evidence="6">
    <location>
        <begin position="188"/>
        <end position="210"/>
    </location>
</feature>